<keyword evidence="1" id="KW-0540">Nuclease</keyword>
<keyword evidence="1" id="KW-0378">Hydrolase</keyword>
<gene>
    <name evidence="1" type="ORF">DA391_05360</name>
</gene>
<evidence type="ECO:0000313" key="2">
    <source>
        <dbReference type="Proteomes" id="UP000240908"/>
    </source>
</evidence>
<reference evidence="2" key="1">
    <citation type="journal article" date="2018" name="Genome Announc.">
        <title>First complete genome sequence of Yersinia massiliensis.</title>
        <authorList>
            <person name="Thomas M.C."/>
            <person name="Arling V."/>
            <person name="Goji N."/>
            <person name="Janzen T.W."/>
            <person name="Duceppe M.-O."/>
            <person name="Mathews A."/>
            <person name="Carrillo C."/>
            <person name="Amoako K."/>
        </authorList>
    </citation>
    <scope>NUCLEOTIDE SEQUENCE [LARGE SCALE GENOMIC DNA]</scope>
    <source>
        <strain evidence="2">GTA</strain>
    </source>
</reference>
<protein>
    <submittedName>
        <fullName evidence="1">LlaJI family restriction endonuclease</fullName>
    </submittedName>
</protein>
<dbReference type="EMBL" id="CP028487">
    <property type="protein sequence ID" value="AVX37131.1"/>
    <property type="molecule type" value="Genomic_DNA"/>
</dbReference>
<dbReference type="Pfam" id="PF09563">
    <property type="entry name" value="RE_LlaJI"/>
    <property type="match status" value="1"/>
</dbReference>
<proteinExistence type="predicted"/>
<dbReference type="GO" id="GO:0004519">
    <property type="term" value="F:endonuclease activity"/>
    <property type="evidence" value="ECO:0007669"/>
    <property type="project" value="UniProtKB-KW"/>
</dbReference>
<name>A0ABM6UQ33_9GAMM</name>
<organism evidence="1 2">
    <name type="scientific">Yersinia massiliensis</name>
    <dbReference type="NCBI Taxonomy" id="419257"/>
    <lineage>
        <taxon>Bacteria</taxon>
        <taxon>Pseudomonadati</taxon>
        <taxon>Pseudomonadota</taxon>
        <taxon>Gammaproteobacteria</taxon>
        <taxon>Enterobacterales</taxon>
        <taxon>Yersiniaceae</taxon>
        <taxon>Yersinia</taxon>
    </lineage>
</organism>
<accession>A0ABM6UQ33</accession>
<keyword evidence="1" id="KW-0255">Endonuclease</keyword>
<evidence type="ECO:0000313" key="1">
    <source>
        <dbReference type="EMBL" id="AVX37131.1"/>
    </source>
</evidence>
<keyword evidence="2" id="KW-1185">Reference proteome</keyword>
<dbReference type="Proteomes" id="UP000240908">
    <property type="component" value="Chromosome"/>
</dbReference>
<sequence>MATRLMILQGLQKEMSNLQFYRDRSIISQLPDELSCKMREMGLIAPDHYKVRFCGFFSWSGTTAVFLPVNSALTDNKELAAHYLFQSLNRYYSDKLTGIQDTDGDTLIGGNLIFTSISIFEDYITNGLYVRRHKIQSVNKGKTNWSRTVSRHMPFISNSSPVYLELESSQIKNISDSETARIHAAIIRDIKKKFGVLINGEEIHFDVSLEEMPTPSGDQETQLAHLNRELSLSYSERDINLIRLLKQYIENMDGTNNNILIIGTRHFQNVWECMLHKVLLGENAYNQKLPVPYYLQNSKYHEVAEKGQRTDIVISDKSNQRVAVVDAKYYTALTPKDAPGWPDLVKQFFYEKAVKSTVNNDVKVTTHFVFPGVEQKLISAHVGERGQGGTDLFIAELEYPVIYCHYCEPISVMKAYINHKILHEFKKQIFEA</sequence>
<dbReference type="InterPro" id="IPR018579">
    <property type="entry name" value="Restrct_endonuc_II_LlaJI"/>
</dbReference>